<keyword evidence="2" id="KW-1185">Reference proteome</keyword>
<protein>
    <submittedName>
        <fullName evidence="1">Phosphohistidine phosphatase</fullName>
        <ecNumber evidence="1">3.1.3.-</ecNumber>
    </submittedName>
</protein>
<dbReference type="SMART" id="SM00855">
    <property type="entry name" value="PGAM"/>
    <property type="match status" value="1"/>
</dbReference>
<keyword evidence="1" id="KW-0378">Hydrolase</keyword>
<dbReference type="Pfam" id="PF00300">
    <property type="entry name" value="His_Phos_1"/>
    <property type="match status" value="1"/>
</dbReference>
<dbReference type="RefSeq" id="WP_307156067.1">
    <property type="nucleotide sequence ID" value="NZ_JAUSWH010000001.1"/>
</dbReference>
<dbReference type="InterPro" id="IPR029033">
    <property type="entry name" value="His_PPase_superfam"/>
</dbReference>
<dbReference type="PANTHER" id="PTHR47623">
    <property type="entry name" value="OS09G0287300 PROTEIN"/>
    <property type="match status" value="1"/>
</dbReference>
<comment type="caution">
    <text evidence="1">The sequence shown here is derived from an EMBL/GenBank/DDBJ whole genome shotgun (WGS) entry which is preliminary data.</text>
</comment>
<dbReference type="EMBL" id="JAUSWH010000001">
    <property type="protein sequence ID" value="MDQ0453836.1"/>
    <property type="molecule type" value="Genomic_DNA"/>
</dbReference>
<dbReference type="SUPFAM" id="SSF53254">
    <property type="entry name" value="Phosphoglycerate mutase-like"/>
    <property type="match status" value="1"/>
</dbReference>
<sequence>MPAVLPPPFRIFLLRHASADWAKPGETDFDRALNGHGYAEAEVVADKALDKGYRPDLVLSSTARRCRETADALARGLCGMDVPFRFIDALYNAPVETYLELLQSSGPAASVMMIGHNPAMEELLHLLAGGDVLASAIPQGYPPAGLAVLDAITGNDDTRAGWHLVDFVAA</sequence>
<reference evidence="1 2" key="1">
    <citation type="submission" date="2023-07" db="EMBL/GenBank/DDBJ databases">
        <title>Genomic Encyclopedia of Type Strains, Phase IV (KMG-IV): sequencing the most valuable type-strain genomes for metagenomic binning, comparative biology and taxonomic classification.</title>
        <authorList>
            <person name="Goeker M."/>
        </authorList>
    </citation>
    <scope>NUCLEOTIDE SEQUENCE [LARGE SCALE GENOMIC DNA]</scope>
    <source>
        <strain evidence="1 2">DSM 100301</strain>
    </source>
</reference>
<dbReference type="PANTHER" id="PTHR47623:SF1">
    <property type="entry name" value="OS09G0287300 PROTEIN"/>
    <property type="match status" value="1"/>
</dbReference>
<dbReference type="GO" id="GO:0016787">
    <property type="term" value="F:hydrolase activity"/>
    <property type="evidence" value="ECO:0007669"/>
    <property type="project" value="UniProtKB-KW"/>
</dbReference>
<dbReference type="CDD" id="cd07067">
    <property type="entry name" value="HP_PGM_like"/>
    <property type="match status" value="1"/>
</dbReference>
<name>A0ABU0I6J9_9HYPH</name>
<organism evidence="1 2">
    <name type="scientific">Rhizobium paknamense</name>
    <dbReference type="NCBI Taxonomy" id="1206817"/>
    <lineage>
        <taxon>Bacteria</taxon>
        <taxon>Pseudomonadati</taxon>
        <taxon>Pseudomonadota</taxon>
        <taxon>Alphaproteobacteria</taxon>
        <taxon>Hyphomicrobiales</taxon>
        <taxon>Rhizobiaceae</taxon>
        <taxon>Rhizobium/Agrobacterium group</taxon>
        <taxon>Rhizobium</taxon>
    </lineage>
</organism>
<dbReference type="EC" id="3.1.3.-" evidence="1"/>
<proteinExistence type="predicted"/>
<evidence type="ECO:0000313" key="1">
    <source>
        <dbReference type="EMBL" id="MDQ0453836.1"/>
    </source>
</evidence>
<dbReference type="Proteomes" id="UP001235269">
    <property type="component" value="Unassembled WGS sequence"/>
</dbReference>
<evidence type="ECO:0000313" key="2">
    <source>
        <dbReference type="Proteomes" id="UP001235269"/>
    </source>
</evidence>
<dbReference type="InterPro" id="IPR013078">
    <property type="entry name" value="His_Pase_superF_clade-1"/>
</dbReference>
<dbReference type="Gene3D" id="3.40.50.1240">
    <property type="entry name" value="Phosphoglycerate mutase-like"/>
    <property type="match status" value="1"/>
</dbReference>
<accession>A0ABU0I6J9</accession>
<gene>
    <name evidence="1" type="ORF">QO005_000151</name>
</gene>